<dbReference type="SUPFAM" id="SSF52317">
    <property type="entry name" value="Class I glutamine amidotransferase-like"/>
    <property type="match status" value="1"/>
</dbReference>
<dbReference type="Pfam" id="PF12833">
    <property type="entry name" value="HTH_18"/>
    <property type="match status" value="1"/>
</dbReference>
<comment type="caution">
    <text evidence="4">The sequence shown here is derived from an EMBL/GenBank/DDBJ whole genome shotgun (WGS) entry which is preliminary data.</text>
</comment>
<feature type="domain" description="HTH araC/xylS-type" evidence="3">
    <location>
        <begin position="208"/>
        <end position="306"/>
    </location>
</feature>
<dbReference type="InterPro" id="IPR029062">
    <property type="entry name" value="Class_I_gatase-like"/>
</dbReference>
<dbReference type="CDD" id="cd03137">
    <property type="entry name" value="GATase1_AraC_1"/>
    <property type="match status" value="1"/>
</dbReference>
<keyword evidence="1" id="KW-0805">Transcription regulation</keyword>
<keyword evidence="2" id="KW-0804">Transcription</keyword>
<reference evidence="4 5" key="1">
    <citation type="submission" date="2020-02" db="EMBL/GenBank/DDBJ databases">
        <title>Genome sequence of the type strain CCBAU10050 of Rhizobium daejeonense.</title>
        <authorList>
            <person name="Gao J."/>
            <person name="Sun J."/>
        </authorList>
    </citation>
    <scope>NUCLEOTIDE SEQUENCE [LARGE SCALE GENOMIC DNA]</scope>
    <source>
        <strain evidence="4 5">CCBAU10050</strain>
    </source>
</reference>
<gene>
    <name evidence="4" type="ORF">G6N76_19700</name>
</gene>
<accession>A0A6M1RW00</accession>
<dbReference type="InterPro" id="IPR002818">
    <property type="entry name" value="DJ-1/PfpI"/>
</dbReference>
<dbReference type="Gene3D" id="3.40.50.880">
    <property type="match status" value="1"/>
</dbReference>
<dbReference type="SMART" id="SM00342">
    <property type="entry name" value="HTH_ARAC"/>
    <property type="match status" value="1"/>
</dbReference>
<organism evidence="4 5">
    <name type="scientific">Rhizobium daejeonense</name>
    <dbReference type="NCBI Taxonomy" id="240521"/>
    <lineage>
        <taxon>Bacteria</taxon>
        <taxon>Pseudomonadati</taxon>
        <taxon>Pseudomonadota</taxon>
        <taxon>Alphaproteobacteria</taxon>
        <taxon>Hyphomicrobiales</taxon>
        <taxon>Rhizobiaceae</taxon>
        <taxon>Rhizobium/Agrobacterium group</taxon>
        <taxon>Rhizobium</taxon>
    </lineage>
</organism>
<evidence type="ECO:0000256" key="2">
    <source>
        <dbReference type="ARBA" id="ARBA00023163"/>
    </source>
</evidence>
<dbReference type="GO" id="GO:0003700">
    <property type="term" value="F:DNA-binding transcription factor activity"/>
    <property type="evidence" value="ECO:0007669"/>
    <property type="project" value="InterPro"/>
</dbReference>
<dbReference type="PANTHER" id="PTHR43130:SF3">
    <property type="entry name" value="HTH-TYPE TRANSCRIPTIONAL REGULATOR RV1931C"/>
    <property type="match status" value="1"/>
</dbReference>
<dbReference type="Pfam" id="PF01965">
    <property type="entry name" value="DJ-1_PfpI"/>
    <property type="match status" value="1"/>
</dbReference>
<dbReference type="PANTHER" id="PTHR43130">
    <property type="entry name" value="ARAC-FAMILY TRANSCRIPTIONAL REGULATOR"/>
    <property type="match status" value="1"/>
</dbReference>
<dbReference type="GO" id="GO:0043565">
    <property type="term" value="F:sequence-specific DNA binding"/>
    <property type="evidence" value="ECO:0007669"/>
    <property type="project" value="InterPro"/>
</dbReference>
<dbReference type="Proteomes" id="UP000477849">
    <property type="component" value="Unassembled WGS sequence"/>
</dbReference>
<dbReference type="EMBL" id="JAAKZH010000007">
    <property type="protein sequence ID" value="NGO65904.1"/>
    <property type="molecule type" value="Genomic_DNA"/>
</dbReference>
<dbReference type="InterPro" id="IPR052158">
    <property type="entry name" value="INH-QAR"/>
</dbReference>
<proteinExistence type="predicted"/>
<keyword evidence="5" id="KW-1185">Reference proteome</keyword>
<dbReference type="Gene3D" id="1.10.10.60">
    <property type="entry name" value="Homeodomain-like"/>
    <property type="match status" value="1"/>
</dbReference>
<name>A0A6M1RW00_9HYPH</name>
<dbReference type="InterPro" id="IPR009057">
    <property type="entry name" value="Homeodomain-like_sf"/>
</dbReference>
<dbReference type="SUPFAM" id="SSF46689">
    <property type="entry name" value="Homeodomain-like"/>
    <property type="match status" value="2"/>
</dbReference>
<dbReference type="PROSITE" id="PS01124">
    <property type="entry name" value="HTH_ARAC_FAMILY_2"/>
    <property type="match status" value="1"/>
</dbReference>
<evidence type="ECO:0000259" key="3">
    <source>
        <dbReference type="PROSITE" id="PS01124"/>
    </source>
</evidence>
<evidence type="ECO:0000313" key="5">
    <source>
        <dbReference type="Proteomes" id="UP000477849"/>
    </source>
</evidence>
<sequence length="316" mass="34661">MRKVGLILEDGFQLMGLAALAAFELANAELGDEGYQLTVLSERGGTVRSSMNAGIETVALGVMPDTLIVAGELVPSAISPGLRAYLTQAGREARRVAGVCTGAFVLAEAGLLDGRMATTHWAHANNLRSRFTKVTVDEDRIFIRDGNIWTSAGMSSAIDLTLALIEDDHGPALSRSIARKLVVYHRRPGGQSQFSALLELEPRSDRVKRALSYARENLRKPLSVEELAEAANLSPRQFSRIFREETGQSPAKAVEMLRLEAARVMLEEGRHPMEVVARDTGFADRDRMRRAFLRSYGQPPASLKRSLKLMEDSTII</sequence>
<dbReference type="AlphaFoldDB" id="A0A6M1RW00"/>
<protein>
    <submittedName>
        <fullName evidence="4">GlxA family transcriptional regulator</fullName>
    </submittedName>
</protein>
<evidence type="ECO:0000256" key="1">
    <source>
        <dbReference type="ARBA" id="ARBA00023015"/>
    </source>
</evidence>
<evidence type="ECO:0000313" key="4">
    <source>
        <dbReference type="EMBL" id="NGO65904.1"/>
    </source>
</evidence>
<dbReference type="InterPro" id="IPR018060">
    <property type="entry name" value="HTH_AraC"/>
</dbReference>
<dbReference type="RefSeq" id="WP_163897828.1">
    <property type="nucleotide sequence ID" value="NZ_CP048425.1"/>
</dbReference>